<sequence>MFIRSAREWLRSKGNLFSLKSKWVFHKQKPITLLKFN</sequence>
<proteinExistence type="predicted"/>
<dbReference type="EMBL" id="JGDJ01000219">
    <property type="protein sequence ID" value="EXZ28364.1"/>
    <property type="molecule type" value="Genomic_DNA"/>
</dbReference>
<evidence type="ECO:0000313" key="2">
    <source>
        <dbReference type="Proteomes" id="UP000022082"/>
    </source>
</evidence>
<protein>
    <submittedName>
        <fullName evidence="1">Uncharacterized protein</fullName>
    </submittedName>
</protein>
<organism evidence="1 2">
    <name type="scientific">Bacteroides fragilis str. S36L11</name>
    <dbReference type="NCBI Taxonomy" id="1339327"/>
    <lineage>
        <taxon>Bacteria</taxon>
        <taxon>Pseudomonadati</taxon>
        <taxon>Bacteroidota</taxon>
        <taxon>Bacteroidia</taxon>
        <taxon>Bacteroidales</taxon>
        <taxon>Bacteroidaceae</taxon>
        <taxon>Bacteroides</taxon>
    </lineage>
</organism>
<dbReference type="AlphaFoldDB" id="A0A015Z0B5"/>
<evidence type="ECO:0000313" key="1">
    <source>
        <dbReference type="EMBL" id="EXZ28364.1"/>
    </source>
</evidence>
<reference evidence="1 2" key="1">
    <citation type="submission" date="2014-02" db="EMBL/GenBank/DDBJ databases">
        <authorList>
            <person name="Sears C."/>
            <person name="Carroll K."/>
            <person name="Sack B.R."/>
            <person name="Qadri F."/>
            <person name="Myers L.L."/>
            <person name="Chung G.-T."/>
            <person name="Escheverria P."/>
            <person name="Fraser C.M."/>
            <person name="Sadzewicz L."/>
            <person name="Shefchek K.A."/>
            <person name="Tallon L."/>
            <person name="Das S.P."/>
            <person name="Daugherty S."/>
            <person name="Mongodin E.F."/>
        </authorList>
    </citation>
    <scope>NUCLEOTIDE SEQUENCE [LARGE SCALE GENOMIC DNA]</scope>
    <source>
        <strain evidence="1 2">S36L11</strain>
    </source>
</reference>
<accession>A0A015Z0B5</accession>
<gene>
    <name evidence="1" type="ORF">M136_2436</name>
</gene>
<name>A0A015Z0B5_BACFG</name>
<dbReference type="Proteomes" id="UP000022082">
    <property type="component" value="Unassembled WGS sequence"/>
</dbReference>
<comment type="caution">
    <text evidence="1">The sequence shown here is derived from an EMBL/GenBank/DDBJ whole genome shotgun (WGS) entry which is preliminary data.</text>
</comment>